<evidence type="ECO:0000256" key="12">
    <source>
        <dbReference type="SAM" id="MobiDB-lite"/>
    </source>
</evidence>
<evidence type="ECO:0000256" key="4">
    <source>
        <dbReference type="ARBA" id="ARBA00022679"/>
    </source>
</evidence>
<dbReference type="Gene3D" id="1.10.510.10">
    <property type="entry name" value="Transferase(Phosphotransferase) domain 1"/>
    <property type="match status" value="1"/>
</dbReference>
<comment type="catalytic activity">
    <reaction evidence="8">
        <text>L-threonyl-[protein] + ATP = O-phospho-L-threonyl-[protein] + ADP + H(+)</text>
        <dbReference type="Rhea" id="RHEA:46608"/>
        <dbReference type="Rhea" id="RHEA-COMP:11060"/>
        <dbReference type="Rhea" id="RHEA-COMP:11605"/>
        <dbReference type="ChEBI" id="CHEBI:15378"/>
        <dbReference type="ChEBI" id="CHEBI:30013"/>
        <dbReference type="ChEBI" id="CHEBI:30616"/>
        <dbReference type="ChEBI" id="CHEBI:61977"/>
        <dbReference type="ChEBI" id="CHEBI:456216"/>
        <dbReference type="EC" id="2.7.11.1"/>
    </reaction>
</comment>
<protein>
    <recommendedName>
        <fullName evidence="2">non-specific serine/threonine protein kinase</fullName>
        <ecNumber evidence="2">2.7.11.1</ecNumber>
    </recommendedName>
</protein>
<keyword evidence="15" id="KW-1185">Reference proteome</keyword>
<feature type="region of interest" description="Disordered" evidence="12">
    <location>
        <begin position="325"/>
        <end position="348"/>
    </location>
</feature>
<dbReference type="OrthoDB" id="248923at2759"/>
<dbReference type="Proteomes" id="UP000783686">
    <property type="component" value="Unassembled WGS sequence"/>
</dbReference>
<dbReference type="PROSITE" id="PS00107">
    <property type="entry name" value="PROTEIN_KINASE_ATP"/>
    <property type="match status" value="1"/>
</dbReference>
<dbReference type="PANTHER" id="PTHR44899">
    <property type="entry name" value="CAMK FAMILY PROTEIN KINASE"/>
    <property type="match status" value="1"/>
</dbReference>
<dbReference type="Proteomes" id="UP000614601">
    <property type="component" value="Unassembled WGS sequence"/>
</dbReference>
<name>A0A811JR65_9BILA</name>
<reference evidence="14" key="1">
    <citation type="submission" date="2020-09" db="EMBL/GenBank/DDBJ databases">
        <authorList>
            <person name="Kikuchi T."/>
        </authorList>
    </citation>
    <scope>NUCLEOTIDE SEQUENCE</scope>
    <source>
        <strain evidence="14">SH1</strain>
    </source>
</reference>
<evidence type="ECO:0000256" key="6">
    <source>
        <dbReference type="ARBA" id="ARBA00022777"/>
    </source>
</evidence>
<evidence type="ECO:0000256" key="9">
    <source>
        <dbReference type="ARBA" id="ARBA00048679"/>
    </source>
</evidence>
<organism evidence="14 15">
    <name type="scientific">Bursaphelenchus okinawaensis</name>
    <dbReference type="NCBI Taxonomy" id="465554"/>
    <lineage>
        <taxon>Eukaryota</taxon>
        <taxon>Metazoa</taxon>
        <taxon>Ecdysozoa</taxon>
        <taxon>Nematoda</taxon>
        <taxon>Chromadorea</taxon>
        <taxon>Rhabditida</taxon>
        <taxon>Tylenchina</taxon>
        <taxon>Tylenchomorpha</taxon>
        <taxon>Aphelenchoidea</taxon>
        <taxon>Aphelenchoididae</taxon>
        <taxon>Bursaphelenchus</taxon>
    </lineage>
</organism>
<dbReference type="Pfam" id="PF00069">
    <property type="entry name" value="Pkinase"/>
    <property type="match status" value="1"/>
</dbReference>
<feature type="compositionally biased region" description="Polar residues" evidence="12">
    <location>
        <begin position="328"/>
        <end position="348"/>
    </location>
</feature>
<dbReference type="InterPro" id="IPR011009">
    <property type="entry name" value="Kinase-like_dom_sf"/>
</dbReference>
<dbReference type="PROSITE" id="PS00108">
    <property type="entry name" value="PROTEIN_KINASE_ST"/>
    <property type="match status" value="1"/>
</dbReference>
<evidence type="ECO:0000256" key="7">
    <source>
        <dbReference type="ARBA" id="ARBA00022840"/>
    </source>
</evidence>
<evidence type="ECO:0000313" key="15">
    <source>
        <dbReference type="Proteomes" id="UP000614601"/>
    </source>
</evidence>
<dbReference type="GO" id="GO:0004674">
    <property type="term" value="F:protein serine/threonine kinase activity"/>
    <property type="evidence" value="ECO:0007669"/>
    <property type="project" value="UniProtKB-KW"/>
</dbReference>
<evidence type="ECO:0000256" key="11">
    <source>
        <dbReference type="RuleBase" id="RU000304"/>
    </source>
</evidence>
<evidence type="ECO:0000256" key="5">
    <source>
        <dbReference type="ARBA" id="ARBA00022741"/>
    </source>
</evidence>
<keyword evidence="5 10" id="KW-0547">Nucleotide-binding</keyword>
<dbReference type="InterPro" id="IPR008271">
    <property type="entry name" value="Ser/Thr_kinase_AS"/>
</dbReference>
<dbReference type="AlphaFoldDB" id="A0A811JR65"/>
<dbReference type="GO" id="GO:0005524">
    <property type="term" value="F:ATP binding"/>
    <property type="evidence" value="ECO:0007669"/>
    <property type="project" value="UniProtKB-UniRule"/>
</dbReference>
<dbReference type="EC" id="2.7.11.1" evidence="2"/>
<gene>
    <name evidence="14" type="ORF">BOKJ2_LOCUS464</name>
</gene>
<dbReference type="EMBL" id="CAJFDH010000001">
    <property type="protein sequence ID" value="CAD5205780.1"/>
    <property type="molecule type" value="Genomic_DNA"/>
</dbReference>
<dbReference type="InterPro" id="IPR017441">
    <property type="entry name" value="Protein_kinase_ATP_BS"/>
</dbReference>
<evidence type="ECO:0000256" key="1">
    <source>
        <dbReference type="ARBA" id="ARBA00010886"/>
    </source>
</evidence>
<accession>A0A811JR65</accession>
<keyword evidence="6" id="KW-0418">Kinase</keyword>
<comment type="similarity">
    <text evidence="1">Belongs to the protein kinase superfamily. NEK Ser/Thr protein kinase family. NIMA subfamily.</text>
</comment>
<comment type="caution">
    <text evidence="14">The sequence shown here is derived from an EMBL/GenBank/DDBJ whole genome shotgun (WGS) entry which is preliminary data.</text>
</comment>
<dbReference type="PROSITE" id="PS50011">
    <property type="entry name" value="PROTEIN_KINASE_DOM"/>
    <property type="match status" value="1"/>
</dbReference>
<evidence type="ECO:0000256" key="3">
    <source>
        <dbReference type="ARBA" id="ARBA00022527"/>
    </source>
</evidence>
<keyword evidence="7 10" id="KW-0067">ATP-binding</keyword>
<evidence type="ECO:0000256" key="10">
    <source>
        <dbReference type="PROSITE-ProRule" id="PRU10141"/>
    </source>
</evidence>
<keyword evidence="4" id="KW-0808">Transferase</keyword>
<dbReference type="InterPro" id="IPR051131">
    <property type="entry name" value="NEK_Ser/Thr_kinase_NIMA"/>
</dbReference>
<dbReference type="PANTHER" id="PTHR44899:SF10">
    <property type="entry name" value="NIMA-RELATED KINASE 2"/>
    <property type="match status" value="1"/>
</dbReference>
<dbReference type="EMBL" id="CAJFCW020000001">
    <property type="protein sequence ID" value="CAG9079193.1"/>
    <property type="molecule type" value="Genomic_DNA"/>
</dbReference>
<dbReference type="InterPro" id="IPR000719">
    <property type="entry name" value="Prot_kinase_dom"/>
</dbReference>
<comment type="catalytic activity">
    <reaction evidence="9">
        <text>L-seryl-[protein] + ATP = O-phospho-L-seryl-[protein] + ADP + H(+)</text>
        <dbReference type="Rhea" id="RHEA:17989"/>
        <dbReference type="Rhea" id="RHEA-COMP:9863"/>
        <dbReference type="Rhea" id="RHEA-COMP:11604"/>
        <dbReference type="ChEBI" id="CHEBI:15378"/>
        <dbReference type="ChEBI" id="CHEBI:29999"/>
        <dbReference type="ChEBI" id="CHEBI:30616"/>
        <dbReference type="ChEBI" id="CHEBI:83421"/>
        <dbReference type="ChEBI" id="CHEBI:456216"/>
        <dbReference type="EC" id="2.7.11.1"/>
    </reaction>
</comment>
<evidence type="ECO:0000259" key="13">
    <source>
        <dbReference type="PROSITE" id="PS50011"/>
    </source>
</evidence>
<evidence type="ECO:0000256" key="2">
    <source>
        <dbReference type="ARBA" id="ARBA00012513"/>
    </source>
</evidence>
<feature type="domain" description="Protein kinase" evidence="13">
    <location>
        <begin position="18"/>
        <end position="274"/>
    </location>
</feature>
<evidence type="ECO:0000256" key="8">
    <source>
        <dbReference type="ARBA" id="ARBA00047899"/>
    </source>
</evidence>
<sequence>MTSPRRHELDPENPMKNLRKLCTIGQGAFGVCSIYHKPRDEYGPPKKYIVKRVIIPTELNTTRRVVDEAKFLQTLNHPNIVECYGSKIDKSELYIVMHYAEGGTLDRLIHDQQGVYLPEKTIMYYFAQVARAIRYIHSRKIVHRDLKTQNILLNRRRSRVMLADFGISRELNASLAHSFVGTPGYVSPELCNGMPYDCKSDMWALGCILYEMVELTSPFSGDIPIIYKRIANDPFRPYKNGNSTEQMKDLIERLLNKNPHERPSAERVITFPWVLEHCVLESTELCRAVTTTALDIKPCDMTPTPIVKDGFQSLQTIQMTEKGPSFYLNKSSSGHNTSNTLKISQHHY</sequence>
<evidence type="ECO:0000313" key="14">
    <source>
        <dbReference type="EMBL" id="CAD5205780.1"/>
    </source>
</evidence>
<dbReference type="SMART" id="SM00220">
    <property type="entry name" value="S_TKc"/>
    <property type="match status" value="1"/>
</dbReference>
<dbReference type="SUPFAM" id="SSF56112">
    <property type="entry name" value="Protein kinase-like (PK-like)"/>
    <property type="match status" value="1"/>
</dbReference>
<keyword evidence="3 11" id="KW-0723">Serine/threonine-protein kinase</keyword>
<proteinExistence type="inferred from homology"/>
<feature type="binding site" evidence="10">
    <location>
        <position position="51"/>
    </location>
    <ligand>
        <name>ATP</name>
        <dbReference type="ChEBI" id="CHEBI:30616"/>
    </ligand>
</feature>